<comment type="caution">
    <text evidence="2">The sequence shown here is derived from an EMBL/GenBank/DDBJ whole genome shotgun (WGS) entry which is preliminary data.</text>
</comment>
<evidence type="ECO:0000256" key="1">
    <source>
        <dbReference type="SAM" id="MobiDB-lite"/>
    </source>
</evidence>
<organism evidence="2 3">
    <name type="scientific">Rhizoclosmatium globosum</name>
    <dbReference type="NCBI Taxonomy" id="329046"/>
    <lineage>
        <taxon>Eukaryota</taxon>
        <taxon>Fungi</taxon>
        <taxon>Fungi incertae sedis</taxon>
        <taxon>Chytridiomycota</taxon>
        <taxon>Chytridiomycota incertae sedis</taxon>
        <taxon>Chytridiomycetes</taxon>
        <taxon>Chytridiales</taxon>
        <taxon>Chytriomycetaceae</taxon>
        <taxon>Rhizoclosmatium</taxon>
    </lineage>
</organism>
<reference evidence="2 3" key="1">
    <citation type="submission" date="2016-07" db="EMBL/GenBank/DDBJ databases">
        <title>Pervasive Adenine N6-methylation of Active Genes in Fungi.</title>
        <authorList>
            <consortium name="DOE Joint Genome Institute"/>
            <person name="Mondo S.J."/>
            <person name="Dannebaum R.O."/>
            <person name="Kuo R.C."/>
            <person name="Labutti K."/>
            <person name="Haridas S."/>
            <person name="Kuo A."/>
            <person name="Salamov A."/>
            <person name="Ahrendt S.R."/>
            <person name="Lipzen A."/>
            <person name="Sullivan W."/>
            <person name="Andreopoulos W.B."/>
            <person name="Clum A."/>
            <person name="Lindquist E."/>
            <person name="Daum C."/>
            <person name="Ramamoorthy G.K."/>
            <person name="Gryganskyi A."/>
            <person name="Culley D."/>
            <person name="Magnuson J.K."/>
            <person name="James T.Y."/>
            <person name="O'Malley M.A."/>
            <person name="Stajich J.E."/>
            <person name="Spatafora J.W."/>
            <person name="Visel A."/>
            <person name="Grigoriev I.V."/>
        </authorList>
    </citation>
    <scope>NUCLEOTIDE SEQUENCE [LARGE SCALE GENOMIC DNA]</scope>
    <source>
        <strain evidence="2 3">JEL800</strain>
    </source>
</reference>
<proteinExistence type="predicted"/>
<protein>
    <submittedName>
        <fullName evidence="2">Uncharacterized protein</fullName>
    </submittedName>
</protein>
<evidence type="ECO:0000313" key="2">
    <source>
        <dbReference type="EMBL" id="ORY30923.1"/>
    </source>
</evidence>
<dbReference type="Proteomes" id="UP000193642">
    <property type="component" value="Unassembled WGS sequence"/>
</dbReference>
<dbReference type="EMBL" id="MCGO01000080">
    <property type="protein sequence ID" value="ORY30923.1"/>
    <property type="molecule type" value="Genomic_DNA"/>
</dbReference>
<feature type="region of interest" description="Disordered" evidence="1">
    <location>
        <begin position="1"/>
        <end position="50"/>
    </location>
</feature>
<name>A0A1Y2B7X8_9FUNG</name>
<gene>
    <name evidence="2" type="ORF">BCR33DRAFT_724150</name>
</gene>
<dbReference type="AlphaFoldDB" id="A0A1Y2B7X8"/>
<accession>A0A1Y2B7X8</accession>
<feature type="compositionally biased region" description="Basic and acidic residues" evidence="1">
    <location>
        <begin position="1"/>
        <end position="25"/>
    </location>
</feature>
<sequence>MMIQKEEQRIQKEERGLSNGRERKENKGRRLSVPETKSHTQNNREQQRVSLTDNNVELCQRMSGCWNSCNNSL</sequence>
<keyword evidence="3" id="KW-1185">Reference proteome</keyword>
<feature type="compositionally biased region" description="Polar residues" evidence="1">
    <location>
        <begin position="39"/>
        <end position="50"/>
    </location>
</feature>
<evidence type="ECO:0000313" key="3">
    <source>
        <dbReference type="Proteomes" id="UP000193642"/>
    </source>
</evidence>